<feature type="domain" description="Polymerase/histidinol phosphatase N-terminal" evidence="1">
    <location>
        <begin position="3"/>
        <end position="69"/>
    </location>
</feature>
<dbReference type="RefSeq" id="WP_011993896.1">
    <property type="nucleotide sequence ID" value="NC_009718.1"/>
</dbReference>
<evidence type="ECO:0000313" key="2">
    <source>
        <dbReference type="EMBL" id="ABS60577.1"/>
    </source>
</evidence>
<evidence type="ECO:0000313" key="3">
    <source>
        <dbReference type="Proteomes" id="UP000002415"/>
    </source>
</evidence>
<accession>A7HKZ4</accession>
<proteinExistence type="predicted"/>
<dbReference type="GO" id="GO:0035312">
    <property type="term" value="F:5'-3' DNA exonuclease activity"/>
    <property type="evidence" value="ECO:0007669"/>
    <property type="project" value="TreeGrafter"/>
</dbReference>
<reference evidence="2 3" key="2">
    <citation type="journal article" date="2009" name="Proc. Natl. Acad. Sci. U.S.A.">
        <title>On the chimeric nature, thermophilic origin, and phylogenetic placement of the Thermotogales.</title>
        <authorList>
            <person name="Zhaxybayeva O."/>
            <person name="Swithers K.S."/>
            <person name="Lapierre P."/>
            <person name="Fournier G.P."/>
            <person name="Bickhart D.M."/>
            <person name="DeBoy R.T."/>
            <person name="Nelson K.E."/>
            <person name="Nesbo C.L."/>
            <person name="Doolittle W.F."/>
            <person name="Gogarten J.P."/>
            <person name="Noll K.M."/>
        </authorList>
    </citation>
    <scope>NUCLEOTIDE SEQUENCE [LARGE SCALE GENOMIC DNA]</scope>
    <source>
        <strain evidence="3">ATCC 35602 / DSM 5306 / Rt17-B1</strain>
    </source>
</reference>
<dbReference type="InterPro" id="IPR003141">
    <property type="entry name" value="Pol/His_phosphatase_N"/>
</dbReference>
<evidence type="ECO:0000259" key="1">
    <source>
        <dbReference type="SMART" id="SM00481"/>
    </source>
</evidence>
<dbReference type="AlphaFoldDB" id="A7HKZ4"/>
<dbReference type="InterPro" id="IPR004013">
    <property type="entry name" value="PHP_dom"/>
</dbReference>
<gene>
    <name evidence="2" type="ordered locus">Fnod_0722</name>
</gene>
<dbReference type="SUPFAM" id="SSF89550">
    <property type="entry name" value="PHP domain-like"/>
    <property type="match status" value="1"/>
</dbReference>
<dbReference type="Pfam" id="PF02811">
    <property type="entry name" value="PHP"/>
    <property type="match status" value="1"/>
</dbReference>
<dbReference type="CDD" id="cd07438">
    <property type="entry name" value="PHP_HisPPase_AMP"/>
    <property type="match status" value="1"/>
</dbReference>
<dbReference type="InterPro" id="IPR052018">
    <property type="entry name" value="PHP_domain"/>
</dbReference>
<dbReference type="EMBL" id="CP000771">
    <property type="protein sequence ID" value="ABS60577.1"/>
    <property type="molecule type" value="Genomic_DNA"/>
</dbReference>
<dbReference type="PANTHER" id="PTHR42924">
    <property type="entry name" value="EXONUCLEASE"/>
    <property type="match status" value="1"/>
</dbReference>
<dbReference type="InterPro" id="IPR016195">
    <property type="entry name" value="Pol/histidinol_Pase-like"/>
</dbReference>
<dbReference type="eggNOG" id="COG0613">
    <property type="taxonomic scope" value="Bacteria"/>
</dbReference>
<protein>
    <submittedName>
        <fullName evidence="2">PHP domain protein</fullName>
    </submittedName>
</protein>
<organism evidence="2 3">
    <name type="scientific">Fervidobacterium nodosum (strain ATCC 35602 / DSM 5306 / Rt17-B1)</name>
    <dbReference type="NCBI Taxonomy" id="381764"/>
    <lineage>
        <taxon>Bacteria</taxon>
        <taxon>Thermotogati</taxon>
        <taxon>Thermotogota</taxon>
        <taxon>Thermotogae</taxon>
        <taxon>Thermotogales</taxon>
        <taxon>Fervidobacteriaceae</taxon>
        <taxon>Fervidobacterium</taxon>
    </lineage>
</organism>
<sequence>MLVDFHTHTTCSDGTLEPNELVKKAKLIGIEVLAITDHDTICAFREIDDKYADDLDITVIKGVEISVDYPTDSLHILGYNIKDTETMERVLNELIDYRNRRNELILEKMNKLGFHATMEELRKIAKGDAVGRPHFARLMVEKGYVGSMNEAFDKYLKDGGIFFVEKKRLKPQEAIELIKKTGGIAVLAHPYDILSGKNSEEDDMTFLENFIKKLVDYGLDGLEAFYSRHTQNQTIDLIRIANKYDLLITAGSDFHGSNRESVNLGMNVPYKLIKKFLAKL</sequence>
<dbReference type="GO" id="GO:0004534">
    <property type="term" value="F:5'-3' RNA exonuclease activity"/>
    <property type="evidence" value="ECO:0007669"/>
    <property type="project" value="TreeGrafter"/>
</dbReference>
<dbReference type="OrthoDB" id="9804333at2"/>
<dbReference type="SMART" id="SM00481">
    <property type="entry name" value="POLIIIAc"/>
    <property type="match status" value="1"/>
</dbReference>
<reference evidence="2 3" key="1">
    <citation type="submission" date="2007-07" db="EMBL/GenBank/DDBJ databases">
        <title>Complete sequence of Fervidobacterium nodosum Rt17-B1.</title>
        <authorList>
            <consortium name="US DOE Joint Genome Institute"/>
            <person name="Copeland A."/>
            <person name="Lucas S."/>
            <person name="Lapidus A."/>
            <person name="Barry K."/>
            <person name="Glavina del Rio T."/>
            <person name="Dalin E."/>
            <person name="Tice H."/>
            <person name="Pitluck S."/>
            <person name="Saunders E."/>
            <person name="Brettin T."/>
            <person name="Bruce D."/>
            <person name="Detter J.C."/>
            <person name="Han C."/>
            <person name="Schmutz J."/>
            <person name="Larimer F."/>
            <person name="Land M."/>
            <person name="Hauser L."/>
            <person name="Kyrpides N."/>
            <person name="Mikhailova N."/>
            <person name="Nelson K."/>
            <person name="Gogarten J.P."/>
            <person name="Noll K."/>
            <person name="Richardson P."/>
        </authorList>
    </citation>
    <scope>NUCLEOTIDE SEQUENCE [LARGE SCALE GENOMIC DNA]</scope>
    <source>
        <strain evidence="3">ATCC 35602 / DSM 5306 / Rt17-B1</strain>
    </source>
</reference>
<dbReference type="KEGG" id="fno:Fnod_0722"/>
<dbReference type="HOGENOM" id="CLU_067347_1_0_0"/>
<name>A7HKZ4_FERNB</name>
<dbReference type="PANTHER" id="PTHR42924:SF3">
    <property type="entry name" value="POLYMERASE_HISTIDINOL PHOSPHATASE N-TERMINAL DOMAIN-CONTAINING PROTEIN"/>
    <property type="match status" value="1"/>
</dbReference>
<keyword evidence="3" id="KW-1185">Reference proteome</keyword>
<dbReference type="STRING" id="381764.Fnod_0722"/>
<dbReference type="Gene3D" id="3.20.20.140">
    <property type="entry name" value="Metal-dependent hydrolases"/>
    <property type="match status" value="1"/>
</dbReference>
<dbReference type="Gene3D" id="1.10.150.650">
    <property type="match status" value="1"/>
</dbReference>
<dbReference type="Proteomes" id="UP000002415">
    <property type="component" value="Chromosome"/>
</dbReference>